<organism evidence="3 4">
    <name type="scientific">Phytophthora lilii</name>
    <dbReference type="NCBI Taxonomy" id="2077276"/>
    <lineage>
        <taxon>Eukaryota</taxon>
        <taxon>Sar</taxon>
        <taxon>Stramenopiles</taxon>
        <taxon>Oomycota</taxon>
        <taxon>Peronosporomycetes</taxon>
        <taxon>Peronosporales</taxon>
        <taxon>Peronosporaceae</taxon>
        <taxon>Phytophthora</taxon>
    </lineage>
</organism>
<accession>A0A9W6TRR0</accession>
<dbReference type="AlphaFoldDB" id="A0A9W6TRR0"/>
<protein>
    <submittedName>
        <fullName evidence="3">Unnamed protein product</fullName>
    </submittedName>
</protein>
<evidence type="ECO:0000256" key="1">
    <source>
        <dbReference type="SAM" id="MobiDB-lite"/>
    </source>
</evidence>
<name>A0A9W6TRR0_9STRA</name>
<evidence type="ECO:0000313" key="3">
    <source>
        <dbReference type="EMBL" id="GMF20931.1"/>
    </source>
</evidence>
<dbReference type="EMBL" id="BSXW01000390">
    <property type="protein sequence ID" value="GMF20931.1"/>
    <property type="molecule type" value="Genomic_DNA"/>
</dbReference>
<feature type="chain" id="PRO_5040880700" evidence="2">
    <location>
        <begin position="22"/>
        <end position="84"/>
    </location>
</feature>
<gene>
    <name evidence="3" type="ORF">Plil01_000821200</name>
</gene>
<keyword evidence="2" id="KW-0732">Signal</keyword>
<sequence>MMQIAKTLVVVIALCVALVSAENDEYGQIDAPPYDTGYVTPRDYPTTAPEPTLFPDHPTPDQDDPNMSVPVLCEENDKRPECSS</sequence>
<comment type="caution">
    <text evidence="3">The sequence shown here is derived from an EMBL/GenBank/DDBJ whole genome shotgun (WGS) entry which is preliminary data.</text>
</comment>
<reference evidence="3" key="1">
    <citation type="submission" date="2023-04" db="EMBL/GenBank/DDBJ databases">
        <title>Phytophthora lilii NBRC 32176.</title>
        <authorList>
            <person name="Ichikawa N."/>
            <person name="Sato H."/>
            <person name="Tonouchi N."/>
        </authorList>
    </citation>
    <scope>NUCLEOTIDE SEQUENCE</scope>
    <source>
        <strain evidence="3">NBRC 32176</strain>
    </source>
</reference>
<evidence type="ECO:0000313" key="4">
    <source>
        <dbReference type="Proteomes" id="UP001165083"/>
    </source>
</evidence>
<dbReference type="Proteomes" id="UP001165083">
    <property type="component" value="Unassembled WGS sequence"/>
</dbReference>
<feature type="region of interest" description="Disordered" evidence="1">
    <location>
        <begin position="27"/>
        <end position="84"/>
    </location>
</feature>
<feature type="compositionally biased region" description="Basic and acidic residues" evidence="1">
    <location>
        <begin position="75"/>
        <end position="84"/>
    </location>
</feature>
<keyword evidence="4" id="KW-1185">Reference proteome</keyword>
<feature type="signal peptide" evidence="2">
    <location>
        <begin position="1"/>
        <end position="21"/>
    </location>
</feature>
<proteinExistence type="predicted"/>
<evidence type="ECO:0000256" key="2">
    <source>
        <dbReference type="SAM" id="SignalP"/>
    </source>
</evidence>